<evidence type="ECO:0000313" key="1">
    <source>
        <dbReference type="EMBL" id="MFD2824770.1"/>
    </source>
</evidence>
<evidence type="ECO:0000313" key="2">
    <source>
        <dbReference type="Proteomes" id="UP001597533"/>
    </source>
</evidence>
<protein>
    <recommendedName>
        <fullName evidence="3">STAS/SEC14 domain-containing protein</fullName>
    </recommendedName>
</protein>
<dbReference type="Proteomes" id="UP001597533">
    <property type="component" value="Unassembled WGS sequence"/>
</dbReference>
<dbReference type="RefSeq" id="WP_183489502.1">
    <property type="nucleotide sequence ID" value="NZ_JBHUOV010000015.1"/>
</dbReference>
<reference evidence="2" key="1">
    <citation type="journal article" date="2019" name="Int. J. Syst. Evol. Microbiol.">
        <title>The Global Catalogue of Microorganisms (GCM) 10K type strain sequencing project: providing services to taxonomists for standard genome sequencing and annotation.</title>
        <authorList>
            <consortium name="The Broad Institute Genomics Platform"/>
            <consortium name="The Broad Institute Genome Sequencing Center for Infectious Disease"/>
            <person name="Wu L."/>
            <person name="Ma J."/>
        </authorList>
    </citation>
    <scope>NUCLEOTIDE SEQUENCE [LARGE SCALE GENOMIC DNA]</scope>
    <source>
        <strain evidence="2">KCTC 32141</strain>
    </source>
</reference>
<comment type="caution">
    <text evidence="1">The sequence shown here is derived from an EMBL/GenBank/DDBJ whole genome shotgun (WGS) entry which is preliminary data.</text>
</comment>
<sequence>MKFEESALSNQYPFTKITLDFGEFYLFEKFVIAEMNYGIHLSWSKIKEAIKVILLHYGENYKIGYISNKTNSYSFEPNLWSKFFENYDFIIASATVYYSDLNYINATLEKQFSSKSVKRADSLEEAVSWILNLDEFKE</sequence>
<organism evidence="1 2">
    <name type="scientific">Lacinutrix iliipiscaria</name>
    <dbReference type="NCBI Taxonomy" id="1230532"/>
    <lineage>
        <taxon>Bacteria</taxon>
        <taxon>Pseudomonadati</taxon>
        <taxon>Bacteroidota</taxon>
        <taxon>Flavobacteriia</taxon>
        <taxon>Flavobacteriales</taxon>
        <taxon>Flavobacteriaceae</taxon>
        <taxon>Lacinutrix</taxon>
    </lineage>
</organism>
<accession>A0ABW5WU96</accession>
<proteinExistence type="predicted"/>
<name>A0ABW5WU96_9FLAO</name>
<dbReference type="EMBL" id="JBHUOV010000015">
    <property type="protein sequence ID" value="MFD2824770.1"/>
    <property type="molecule type" value="Genomic_DNA"/>
</dbReference>
<keyword evidence="2" id="KW-1185">Reference proteome</keyword>
<gene>
    <name evidence="1" type="ORF">ACFS5M_13895</name>
</gene>
<evidence type="ECO:0008006" key="3">
    <source>
        <dbReference type="Google" id="ProtNLM"/>
    </source>
</evidence>